<protein>
    <recommendedName>
        <fullName evidence="5">OmpR/PhoB-type domain-containing protein</fullName>
    </recommendedName>
</protein>
<name>R2SNS5_9ENTE</name>
<keyword evidence="1" id="KW-0805">Transcription regulation</keyword>
<evidence type="ECO:0000256" key="2">
    <source>
        <dbReference type="ARBA" id="ARBA00023125"/>
    </source>
</evidence>
<feature type="domain" description="OmpR/PhoB-type" evidence="5">
    <location>
        <begin position="122"/>
        <end position="226"/>
    </location>
</feature>
<accession>R2SNS5</accession>
<keyword evidence="2 4" id="KW-0238">DNA-binding</keyword>
<dbReference type="eggNOG" id="COG0745">
    <property type="taxonomic scope" value="Bacteria"/>
</dbReference>
<evidence type="ECO:0000313" key="7">
    <source>
        <dbReference type="Proteomes" id="UP000013782"/>
    </source>
</evidence>
<dbReference type="InterPro" id="IPR001867">
    <property type="entry name" value="OmpR/PhoB-type_DNA-bd"/>
</dbReference>
<sequence>MQVLVLTHNILSEQTFQEKLQQLNHEVFCSKIMLDTLKEKPESILKCLFYQVIILSENLSNREVADILAKLGQTNRIILRKVVDKQTKEEIQTMEEWGISDWIQTTVPIDQLREVLSEKLSEQKLQNQKIISFPFNESDQEFHSYKQFISSLSKKEKKVFEKLIASKTQLVSREEFCEYLWQDVPSNSHLSQLSLIVKKIRRKFVDFGLSEDMLITVWGQGYRLTSTFFEECPIPVVEKVSEG</sequence>
<evidence type="ECO:0000313" key="6">
    <source>
        <dbReference type="EMBL" id="EOH94481.1"/>
    </source>
</evidence>
<dbReference type="STRING" id="160454.RV10_GL003159"/>
<evidence type="ECO:0000256" key="1">
    <source>
        <dbReference type="ARBA" id="ARBA00023015"/>
    </source>
</evidence>
<dbReference type="EMBL" id="AJAQ01000015">
    <property type="protein sequence ID" value="EOH94481.1"/>
    <property type="molecule type" value="Genomic_DNA"/>
</dbReference>
<reference evidence="6 7" key="1">
    <citation type="submission" date="2013-02" db="EMBL/GenBank/DDBJ databases">
        <title>The Genome Sequence of Enterococcus pallens BAA-351.</title>
        <authorList>
            <consortium name="The Broad Institute Genome Sequencing Platform"/>
            <consortium name="The Broad Institute Genome Sequencing Center for Infectious Disease"/>
            <person name="Earl A.M."/>
            <person name="Gilmore M.S."/>
            <person name="Lebreton F."/>
            <person name="Walker B."/>
            <person name="Young S.K."/>
            <person name="Zeng Q."/>
            <person name="Gargeya S."/>
            <person name="Fitzgerald M."/>
            <person name="Haas B."/>
            <person name="Abouelleil A."/>
            <person name="Alvarado L."/>
            <person name="Arachchi H.M."/>
            <person name="Berlin A.M."/>
            <person name="Chapman S.B."/>
            <person name="Dewar J."/>
            <person name="Goldberg J."/>
            <person name="Griggs A."/>
            <person name="Gujja S."/>
            <person name="Hansen M."/>
            <person name="Howarth C."/>
            <person name="Imamovic A."/>
            <person name="Larimer J."/>
            <person name="McCowan C."/>
            <person name="Murphy C."/>
            <person name="Neiman D."/>
            <person name="Pearson M."/>
            <person name="Priest M."/>
            <person name="Roberts A."/>
            <person name="Saif S."/>
            <person name="Shea T."/>
            <person name="Sisk P."/>
            <person name="Sykes S."/>
            <person name="Wortman J."/>
            <person name="Nusbaum C."/>
            <person name="Birren B."/>
        </authorList>
    </citation>
    <scope>NUCLEOTIDE SEQUENCE [LARGE SCALE GENOMIC DNA]</scope>
    <source>
        <strain evidence="6 7">ATCC BAA-351</strain>
    </source>
</reference>
<dbReference type="InterPro" id="IPR036388">
    <property type="entry name" value="WH-like_DNA-bd_sf"/>
</dbReference>
<evidence type="ECO:0000256" key="3">
    <source>
        <dbReference type="ARBA" id="ARBA00023163"/>
    </source>
</evidence>
<dbReference type="GO" id="GO:0006355">
    <property type="term" value="P:regulation of DNA-templated transcription"/>
    <property type="evidence" value="ECO:0007669"/>
    <property type="project" value="InterPro"/>
</dbReference>
<proteinExistence type="predicted"/>
<dbReference type="SUPFAM" id="SSF46894">
    <property type="entry name" value="C-terminal effector domain of the bipartite response regulators"/>
    <property type="match status" value="1"/>
</dbReference>
<dbReference type="HOGENOM" id="CLU_088180_0_0_9"/>
<keyword evidence="7" id="KW-1185">Reference proteome</keyword>
<dbReference type="GO" id="GO:0000160">
    <property type="term" value="P:phosphorelay signal transduction system"/>
    <property type="evidence" value="ECO:0007669"/>
    <property type="project" value="InterPro"/>
</dbReference>
<dbReference type="SMART" id="SM00862">
    <property type="entry name" value="Trans_reg_C"/>
    <property type="match status" value="1"/>
</dbReference>
<evidence type="ECO:0000256" key="4">
    <source>
        <dbReference type="PROSITE-ProRule" id="PRU01091"/>
    </source>
</evidence>
<dbReference type="GO" id="GO:0003677">
    <property type="term" value="F:DNA binding"/>
    <property type="evidence" value="ECO:0007669"/>
    <property type="project" value="UniProtKB-UniRule"/>
</dbReference>
<comment type="caution">
    <text evidence="6">The sequence shown here is derived from an EMBL/GenBank/DDBJ whole genome shotgun (WGS) entry which is preliminary data.</text>
</comment>
<dbReference type="RefSeq" id="WP_010757207.1">
    <property type="nucleotide sequence ID" value="NZ_ASWD01000001.1"/>
</dbReference>
<dbReference type="OrthoDB" id="2191463at2"/>
<dbReference type="PROSITE" id="PS51755">
    <property type="entry name" value="OMPR_PHOB"/>
    <property type="match status" value="1"/>
</dbReference>
<dbReference type="Proteomes" id="UP000013782">
    <property type="component" value="Unassembled WGS sequence"/>
</dbReference>
<dbReference type="InterPro" id="IPR016032">
    <property type="entry name" value="Sig_transdc_resp-reg_C-effctor"/>
</dbReference>
<gene>
    <name evidence="6" type="ORF">UAU_02216</name>
</gene>
<feature type="DNA-binding region" description="OmpR/PhoB-type" evidence="4">
    <location>
        <begin position="122"/>
        <end position="226"/>
    </location>
</feature>
<evidence type="ECO:0000259" key="5">
    <source>
        <dbReference type="PROSITE" id="PS51755"/>
    </source>
</evidence>
<dbReference type="PATRIC" id="fig|1158607.3.peg.2187"/>
<dbReference type="Pfam" id="PF00486">
    <property type="entry name" value="Trans_reg_C"/>
    <property type="match status" value="1"/>
</dbReference>
<dbReference type="Gene3D" id="1.10.10.10">
    <property type="entry name" value="Winged helix-like DNA-binding domain superfamily/Winged helix DNA-binding domain"/>
    <property type="match status" value="1"/>
</dbReference>
<dbReference type="AlphaFoldDB" id="R2SNS5"/>
<organism evidence="6 7">
    <name type="scientific">Enterococcus pallens ATCC BAA-351</name>
    <dbReference type="NCBI Taxonomy" id="1158607"/>
    <lineage>
        <taxon>Bacteria</taxon>
        <taxon>Bacillati</taxon>
        <taxon>Bacillota</taxon>
        <taxon>Bacilli</taxon>
        <taxon>Lactobacillales</taxon>
        <taxon>Enterococcaceae</taxon>
        <taxon>Enterococcus</taxon>
    </lineage>
</organism>
<keyword evidence="3" id="KW-0804">Transcription</keyword>